<dbReference type="PANTHER" id="PTHR42791:SF1">
    <property type="entry name" value="N-ACETYLTRANSFERASE DOMAIN-CONTAINING PROTEIN"/>
    <property type="match status" value="1"/>
</dbReference>
<dbReference type="eggNOG" id="COG0454">
    <property type="taxonomic scope" value="Bacteria"/>
</dbReference>
<protein>
    <submittedName>
        <fullName evidence="3">GCN5-related N-acetyltransferase</fullName>
    </submittedName>
</protein>
<dbReference type="HOGENOM" id="CLU_060131_7_0_11"/>
<keyword evidence="4" id="KW-1185">Reference proteome</keyword>
<dbReference type="InterPro" id="IPR000182">
    <property type="entry name" value="GNAT_dom"/>
</dbReference>
<keyword evidence="3" id="KW-0808">Transferase</keyword>
<evidence type="ECO:0000313" key="3">
    <source>
        <dbReference type="EMBL" id="ADD41173.1"/>
    </source>
</evidence>
<dbReference type="SUPFAM" id="SSF55729">
    <property type="entry name" value="Acyl-CoA N-acyltransferases (Nat)"/>
    <property type="match status" value="1"/>
</dbReference>
<dbReference type="Proteomes" id="UP000000844">
    <property type="component" value="Chromosome"/>
</dbReference>
<evidence type="ECO:0000313" key="4">
    <source>
        <dbReference type="Proteomes" id="UP000000844"/>
    </source>
</evidence>
<gene>
    <name evidence="3" type="ordered locus">Snas_1469</name>
</gene>
<reference evidence="3 4" key="1">
    <citation type="journal article" date="2009" name="Stand. Genomic Sci.">
        <title>Complete genome sequence of Stackebrandtia nassauensis type strain (LLR-40K-21).</title>
        <authorList>
            <person name="Munk C."/>
            <person name="Lapidus A."/>
            <person name="Copeland A."/>
            <person name="Jando M."/>
            <person name="Mayilraj S."/>
            <person name="Glavina Del Rio T."/>
            <person name="Nolan M."/>
            <person name="Chen F."/>
            <person name="Lucas S."/>
            <person name="Tice H."/>
            <person name="Cheng J.F."/>
            <person name="Han C."/>
            <person name="Detter J.C."/>
            <person name="Bruce D."/>
            <person name="Goodwin L."/>
            <person name="Chain P."/>
            <person name="Pitluck S."/>
            <person name="Goker M."/>
            <person name="Ovchinikova G."/>
            <person name="Pati A."/>
            <person name="Ivanova N."/>
            <person name="Mavromatis K."/>
            <person name="Chen A."/>
            <person name="Palaniappan K."/>
            <person name="Land M."/>
            <person name="Hauser L."/>
            <person name="Chang Y.J."/>
            <person name="Jeffries C.D."/>
            <person name="Bristow J."/>
            <person name="Eisen J.A."/>
            <person name="Markowitz V."/>
            <person name="Hugenholtz P."/>
            <person name="Kyrpides N.C."/>
            <person name="Klenk H.P."/>
        </authorList>
    </citation>
    <scope>NUCLEOTIDE SEQUENCE [LARGE SCALE GENOMIC DNA]</scope>
    <source>
        <strain evidence="4">DSM 44728 / CIP 108903 / NRRL B-16338 / NBRC 102104 / LLR-40K-21</strain>
    </source>
</reference>
<dbReference type="RefSeq" id="WP_013016744.1">
    <property type="nucleotide sequence ID" value="NC_013947.1"/>
</dbReference>
<dbReference type="PROSITE" id="PS51186">
    <property type="entry name" value="GNAT"/>
    <property type="match status" value="1"/>
</dbReference>
<accession>D3PVC0</accession>
<dbReference type="STRING" id="446470.Snas_1469"/>
<organism evidence="3 4">
    <name type="scientific">Stackebrandtia nassauensis (strain DSM 44728 / CIP 108903 / NRRL B-16338 / NBRC 102104 / LLR-40K-21)</name>
    <dbReference type="NCBI Taxonomy" id="446470"/>
    <lineage>
        <taxon>Bacteria</taxon>
        <taxon>Bacillati</taxon>
        <taxon>Actinomycetota</taxon>
        <taxon>Actinomycetes</taxon>
        <taxon>Glycomycetales</taxon>
        <taxon>Glycomycetaceae</taxon>
        <taxon>Stackebrandtia</taxon>
    </lineage>
</organism>
<dbReference type="InterPro" id="IPR052523">
    <property type="entry name" value="Trichothecene_AcTrans"/>
</dbReference>
<dbReference type="KEGG" id="sna:Snas_1469"/>
<dbReference type="AlphaFoldDB" id="D3PVC0"/>
<dbReference type="PANTHER" id="PTHR42791">
    <property type="entry name" value="GNAT FAMILY ACETYLTRANSFERASE"/>
    <property type="match status" value="1"/>
</dbReference>
<sequence length="203" mass="22299">MRTEQRYGTKAEKKRIIAAQREAFADEAVVRWVTSDPARREKLDATYVEYMVTDALKHDEVLLAVTDEGRIVGVSIWQTFDSAKRPAELAAEVAALSASVPGLDRVATVTRLIAEHHPDKPHLYLSSMGVVPDHRGKGVGSALLRHRLAAADAAGQAAYLEASTPSSRDLYARHGFVQREPDIALPDDGPRLHPMWREPGTGD</sequence>
<dbReference type="Pfam" id="PF00583">
    <property type="entry name" value="Acetyltransf_1"/>
    <property type="match status" value="1"/>
</dbReference>
<evidence type="ECO:0000256" key="1">
    <source>
        <dbReference type="SAM" id="MobiDB-lite"/>
    </source>
</evidence>
<dbReference type="CDD" id="cd04301">
    <property type="entry name" value="NAT_SF"/>
    <property type="match status" value="1"/>
</dbReference>
<dbReference type="InterPro" id="IPR016181">
    <property type="entry name" value="Acyl_CoA_acyltransferase"/>
</dbReference>
<feature type="domain" description="N-acetyltransferase" evidence="2">
    <location>
        <begin position="3"/>
        <end position="200"/>
    </location>
</feature>
<dbReference type="GO" id="GO:0016747">
    <property type="term" value="F:acyltransferase activity, transferring groups other than amino-acyl groups"/>
    <property type="evidence" value="ECO:0007669"/>
    <property type="project" value="InterPro"/>
</dbReference>
<dbReference type="EMBL" id="CP001778">
    <property type="protein sequence ID" value="ADD41173.1"/>
    <property type="molecule type" value="Genomic_DNA"/>
</dbReference>
<name>D3PVC0_STANL</name>
<proteinExistence type="predicted"/>
<dbReference type="Gene3D" id="3.40.630.30">
    <property type="match status" value="1"/>
</dbReference>
<feature type="region of interest" description="Disordered" evidence="1">
    <location>
        <begin position="182"/>
        <end position="203"/>
    </location>
</feature>
<evidence type="ECO:0000259" key="2">
    <source>
        <dbReference type="PROSITE" id="PS51186"/>
    </source>
</evidence>